<feature type="compositionally biased region" description="Basic and acidic residues" evidence="11">
    <location>
        <begin position="57"/>
        <end position="83"/>
    </location>
</feature>
<evidence type="ECO:0000256" key="9">
    <source>
        <dbReference type="ARBA" id="ARBA00022833"/>
    </source>
</evidence>
<feature type="compositionally biased region" description="Basic and acidic residues" evidence="11">
    <location>
        <begin position="721"/>
        <end position="739"/>
    </location>
</feature>
<evidence type="ECO:0000256" key="8">
    <source>
        <dbReference type="ARBA" id="ARBA00022771"/>
    </source>
</evidence>
<evidence type="ECO:0000256" key="3">
    <source>
        <dbReference type="ARBA" id="ARBA00022454"/>
    </source>
</evidence>
<feature type="region of interest" description="Disordered" evidence="11">
    <location>
        <begin position="516"/>
        <end position="583"/>
    </location>
</feature>
<evidence type="ECO:0000313" key="13">
    <source>
        <dbReference type="EMBL" id="CEM52129.1"/>
    </source>
</evidence>
<feature type="compositionally biased region" description="Acidic residues" evidence="11">
    <location>
        <begin position="381"/>
        <end position="402"/>
    </location>
</feature>
<reference evidence="13" key="1">
    <citation type="submission" date="2014-11" db="EMBL/GenBank/DDBJ databases">
        <authorList>
            <person name="Otto D Thomas"/>
            <person name="Naeem Raeece"/>
        </authorList>
    </citation>
    <scope>NUCLEOTIDE SEQUENCE</scope>
</reference>
<dbReference type="PROSITE" id="PS51215">
    <property type="entry name" value="AWS"/>
    <property type="match status" value="1"/>
</dbReference>
<evidence type="ECO:0000256" key="4">
    <source>
        <dbReference type="ARBA" id="ARBA00022603"/>
    </source>
</evidence>
<feature type="compositionally biased region" description="Basic residues" evidence="11">
    <location>
        <begin position="570"/>
        <end position="583"/>
    </location>
</feature>
<keyword evidence="10" id="KW-0539">Nucleus</keyword>
<evidence type="ECO:0000256" key="2">
    <source>
        <dbReference type="ARBA" id="ARBA00004286"/>
    </source>
</evidence>
<gene>
    <name evidence="13" type="ORF">Cvel_11089</name>
</gene>
<evidence type="ECO:0000256" key="1">
    <source>
        <dbReference type="ARBA" id="ARBA00004123"/>
    </source>
</evidence>
<comment type="subcellular location">
    <subcellularLocation>
        <location evidence="2">Chromosome</location>
    </subcellularLocation>
    <subcellularLocation>
        <location evidence="1">Nucleus</location>
    </subcellularLocation>
</comment>
<evidence type="ECO:0000256" key="10">
    <source>
        <dbReference type="ARBA" id="ARBA00023242"/>
    </source>
</evidence>
<dbReference type="VEuPathDB" id="CryptoDB:Cvel_11089"/>
<dbReference type="GO" id="GO:0005694">
    <property type="term" value="C:chromosome"/>
    <property type="evidence" value="ECO:0007669"/>
    <property type="project" value="UniProtKB-SubCell"/>
</dbReference>
<feature type="region of interest" description="Disordered" evidence="11">
    <location>
        <begin position="721"/>
        <end position="764"/>
    </location>
</feature>
<keyword evidence="4" id="KW-0489">Methyltransferase</keyword>
<evidence type="ECO:0000256" key="11">
    <source>
        <dbReference type="SAM" id="MobiDB-lite"/>
    </source>
</evidence>
<feature type="domain" description="AWS" evidence="12">
    <location>
        <begin position="800"/>
        <end position="843"/>
    </location>
</feature>
<accession>A0A0G4I550</accession>
<proteinExistence type="predicted"/>
<dbReference type="GO" id="GO:0032259">
    <property type="term" value="P:methylation"/>
    <property type="evidence" value="ECO:0007669"/>
    <property type="project" value="UniProtKB-KW"/>
</dbReference>
<evidence type="ECO:0000256" key="6">
    <source>
        <dbReference type="ARBA" id="ARBA00022691"/>
    </source>
</evidence>
<dbReference type="EMBL" id="CDMZ01005156">
    <property type="protein sequence ID" value="CEM52129.1"/>
    <property type="molecule type" value="Genomic_DNA"/>
</dbReference>
<keyword evidence="9" id="KW-0862">Zinc</keyword>
<feature type="compositionally biased region" description="Acidic residues" evidence="11">
    <location>
        <begin position="418"/>
        <end position="435"/>
    </location>
</feature>
<evidence type="ECO:0000256" key="5">
    <source>
        <dbReference type="ARBA" id="ARBA00022679"/>
    </source>
</evidence>
<feature type="region of interest" description="Disordered" evidence="11">
    <location>
        <begin position="364"/>
        <end position="435"/>
    </location>
</feature>
<dbReference type="GO" id="GO:0008270">
    <property type="term" value="F:zinc ion binding"/>
    <property type="evidence" value="ECO:0007669"/>
    <property type="project" value="UniProtKB-KW"/>
</dbReference>
<organism evidence="13">
    <name type="scientific">Chromera velia CCMP2878</name>
    <dbReference type="NCBI Taxonomy" id="1169474"/>
    <lineage>
        <taxon>Eukaryota</taxon>
        <taxon>Sar</taxon>
        <taxon>Alveolata</taxon>
        <taxon>Colpodellida</taxon>
        <taxon>Chromeraceae</taxon>
        <taxon>Chromera</taxon>
    </lineage>
</organism>
<name>A0A0G4I550_9ALVE</name>
<dbReference type="InterPro" id="IPR001965">
    <property type="entry name" value="Znf_PHD"/>
</dbReference>
<feature type="region of interest" description="Disordered" evidence="11">
    <location>
        <begin position="1"/>
        <end position="109"/>
    </location>
</feature>
<dbReference type="SMART" id="SM00249">
    <property type="entry name" value="PHD"/>
    <property type="match status" value="2"/>
</dbReference>
<feature type="compositionally biased region" description="Acidic residues" evidence="11">
    <location>
        <begin position="744"/>
        <end position="757"/>
    </location>
</feature>
<dbReference type="InterPro" id="IPR050777">
    <property type="entry name" value="SET2_Histone-Lys_MeTrsfase"/>
</dbReference>
<keyword evidence="5" id="KW-0808">Transferase</keyword>
<keyword evidence="6" id="KW-0949">S-adenosyl-L-methionine</keyword>
<dbReference type="SUPFAM" id="SSF57903">
    <property type="entry name" value="FYVE/PHD zinc finger"/>
    <property type="match status" value="1"/>
</dbReference>
<dbReference type="InterPro" id="IPR006560">
    <property type="entry name" value="AWS_dom"/>
</dbReference>
<dbReference type="AlphaFoldDB" id="A0A0G4I550"/>
<sequence>MVNRRSGCLNPTGDADIPAPPPASSSSSSSSDAQAHKVPPVPEPDFAVQGGSEGGLDGDKKIGREDGVGSREGDQGREKEERVAAGQETGKRGGRKRARSPDAATGSPETYAVVYADEAEDNKNGGTVLALQFPPASLSPEDSLQSFLSSLIRHITWRLLPSRSPNQTPIIGALRTALLSVSAKEGSLSLPLSLPRDRAHGCSEGGHESVPVFQHSHKQRQRRRPVWEAQQVAARNSVDVVMGGEGLGSCEGDPERVVFLSRKAWRLAAPLYDSGWGAGTFLLQRLFGTTSEEGCGDCGFVWSRKDRERMITCEGGCRRPFHRSCVGLPPPASASSTYLKELRGDETVQKARAMRRRRRAKLRARLQRQEQKMAEAAAASEEFDPDCVDGLDDSDEEEEGEETAVLSERLSKRQAIEEEKEEEEGDEGNEDEQGEKEEGWAYRWCRRGLVRCSHCRQYSPREEVRECVGECVLCWRTFHPLCVPLGSAFVIPGGAVVCAHHLVMRDLRRSVEQMKKTEELRGGTEGVPASAKEEVKSLEDQAKQKAQEEGYDMKNKDSTAPSASEGEGARKKKERKRRERRKRRMLRTVSPLPLLLLPLVPRSWKRNWMLPLVFVRRLLVLVILTPSWLGGRLGSDRSGWVLPPTCRRAWLKSTGGKRDVALAEVLRSRVLLEDSGFDVCVEWAEAAERESRDGEKLLARRRVKAEREILAIETAEREEIEERRRRKDAQREKEERAGLRAEQGGEEDGSDEEEEKEEEGRGRKPVRILGRDEFRKEFQFITRHLWKAKREKKSADDLADDLCRCDGKCEMDKCANALIFMECGMRNCSNPNECENRRFSKQKYKDVHVRECGDKGKGLFAAEAIQGLLEQLNKDQYKPNKLKRKIQDSSANADGWKTKTI</sequence>
<dbReference type="InterPro" id="IPR046341">
    <property type="entry name" value="SET_dom_sf"/>
</dbReference>
<keyword evidence="3" id="KW-0158">Chromosome</keyword>
<dbReference type="GO" id="GO:0042054">
    <property type="term" value="F:histone methyltransferase activity"/>
    <property type="evidence" value="ECO:0007669"/>
    <property type="project" value="InterPro"/>
</dbReference>
<protein>
    <recommendedName>
        <fullName evidence="12">AWS domain-containing protein</fullName>
    </recommendedName>
</protein>
<dbReference type="SUPFAM" id="SSF82199">
    <property type="entry name" value="SET domain"/>
    <property type="match status" value="1"/>
</dbReference>
<feature type="compositionally biased region" description="Basic and acidic residues" evidence="11">
    <location>
        <begin position="531"/>
        <end position="557"/>
    </location>
</feature>
<evidence type="ECO:0000259" key="12">
    <source>
        <dbReference type="PROSITE" id="PS51215"/>
    </source>
</evidence>
<dbReference type="PANTHER" id="PTHR22884">
    <property type="entry name" value="SET DOMAIN PROTEINS"/>
    <property type="match status" value="1"/>
</dbReference>
<dbReference type="GO" id="GO:0005634">
    <property type="term" value="C:nucleus"/>
    <property type="evidence" value="ECO:0007669"/>
    <property type="project" value="UniProtKB-SubCell"/>
</dbReference>
<dbReference type="Gene3D" id="2.170.270.10">
    <property type="entry name" value="SET domain"/>
    <property type="match status" value="1"/>
</dbReference>
<keyword evidence="8" id="KW-0863">Zinc-finger</keyword>
<evidence type="ECO:0000256" key="7">
    <source>
        <dbReference type="ARBA" id="ARBA00022723"/>
    </source>
</evidence>
<feature type="compositionally biased region" description="Low complexity" evidence="11">
    <location>
        <begin position="24"/>
        <end position="33"/>
    </location>
</feature>
<keyword evidence="7" id="KW-0479">Metal-binding</keyword>
<dbReference type="InterPro" id="IPR011011">
    <property type="entry name" value="Znf_FYVE_PHD"/>
</dbReference>